<feature type="domain" description="C2H2-type" evidence="10">
    <location>
        <begin position="728"/>
        <end position="755"/>
    </location>
</feature>
<feature type="domain" description="C2H2-type" evidence="10">
    <location>
        <begin position="672"/>
        <end position="699"/>
    </location>
</feature>
<keyword evidence="7" id="KW-0539">Nucleus</keyword>
<feature type="domain" description="C2H2-type" evidence="10">
    <location>
        <begin position="532"/>
        <end position="559"/>
    </location>
</feature>
<dbReference type="InterPro" id="IPR013087">
    <property type="entry name" value="Znf_C2H2_type"/>
</dbReference>
<feature type="domain" description="C2H2-type" evidence="10">
    <location>
        <begin position="644"/>
        <end position="671"/>
    </location>
</feature>
<evidence type="ECO:0000256" key="3">
    <source>
        <dbReference type="ARBA" id="ARBA00022723"/>
    </source>
</evidence>
<dbReference type="FunFam" id="3.30.160.60:FF:001171">
    <property type="entry name" value="Zinc finger protein 236"/>
    <property type="match status" value="1"/>
</dbReference>
<keyword evidence="6" id="KW-0862">Zinc</keyword>
<feature type="domain" description="C2H2-type" evidence="10">
    <location>
        <begin position="756"/>
        <end position="783"/>
    </location>
</feature>
<dbReference type="GO" id="GO:0005634">
    <property type="term" value="C:nucleus"/>
    <property type="evidence" value="ECO:0007669"/>
    <property type="project" value="UniProtKB-SubCell"/>
</dbReference>
<dbReference type="FunFam" id="3.30.160.60:FF:000936">
    <property type="entry name" value="Zinc finger protein 577"/>
    <property type="match status" value="1"/>
</dbReference>
<feature type="domain" description="C2H2-type" evidence="10">
    <location>
        <begin position="616"/>
        <end position="643"/>
    </location>
</feature>
<dbReference type="InterPro" id="IPR036236">
    <property type="entry name" value="Znf_C2H2_sf"/>
</dbReference>
<dbReference type="GO" id="GO:0000981">
    <property type="term" value="F:DNA-binding transcription factor activity, RNA polymerase II-specific"/>
    <property type="evidence" value="ECO:0007669"/>
    <property type="project" value="TreeGrafter"/>
</dbReference>
<name>A0A8J6JP50_ELECQ</name>
<dbReference type="OrthoDB" id="9827751at2759"/>
<dbReference type="PANTHER" id="PTHR23235:SF178">
    <property type="entry name" value="C2H2-TYPE DOMAIN-CONTAINING PROTEIN-RELATED"/>
    <property type="match status" value="1"/>
</dbReference>
<feature type="region of interest" description="Disordered" evidence="9">
    <location>
        <begin position="79"/>
        <end position="119"/>
    </location>
</feature>
<organism evidence="11 12">
    <name type="scientific">Eleutherodactylus coqui</name>
    <name type="common">Puerto Rican coqui</name>
    <dbReference type="NCBI Taxonomy" id="57060"/>
    <lineage>
        <taxon>Eukaryota</taxon>
        <taxon>Metazoa</taxon>
        <taxon>Chordata</taxon>
        <taxon>Craniata</taxon>
        <taxon>Vertebrata</taxon>
        <taxon>Euteleostomi</taxon>
        <taxon>Amphibia</taxon>
        <taxon>Batrachia</taxon>
        <taxon>Anura</taxon>
        <taxon>Neobatrachia</taxon>
        <taxon>Hyloidea</taxon>
        <taxon>Eleutherodactylidae</taxon>
        <taxon>Eleutherodactylinae</taxon>
        <taxon>Eleutherodactylus</taxon>
        <taxon>Eleutherodactylus</taxon>
    </lineage>
</organism>
<comment type="caution">
    <text evidence="11">The sequence shown here is derived from an EMBL/GenBank/DDBJ whole genome shotgun (WGS) entry which is preliminary data.</text>
</comment>
<feature type="domain" description="C2H2-type" evidence="10">
    <location>
        <begin position="504"/>
        <end position="531"/>
    </location>
</feature>
<dbReference type="FunFam" id="3.30.160.60:FF:000512">
    <property type="entry name" value="zinc finger protein 197 isoform X1"/>
    <property type="match status" value="1"/>
</dbReference>
<evidence type="ECO:0000256" key="9">
    <source>
        <dbReference type="SAM" id="MobiDB-lite"/>
    </source>
</evidence>
<reference evidence="11" key="1">
    <citation type="thesis" date="2020" institute="ProQuest LLC" country="789 East Eisenhower Parkway, Ann Arbor, MI, USA">
        <title>Comparative Genomics and Chromosome Evolution.</title>
        <authorList>
            <person name="Mudd A.B."/>
        </authorList>
    </citation>
    <scope>NUCLEOTIDE SEQUENCE</scope>
    <source>
        <strain evidence="11">HN-11 Male</strain>
        <tissue evidence="11">Kidney and liver</tissue>
    </source>
</reference>
<evidence type="ECO:0000259" key="10">
    <source>
        <dbReference type="PROSITE" id="PS50157"/>
    </source>
</evidence>
<feature type="domain" description="C2H2-type" evidence="10">
    <location>
        <begin position="784"/>
        <end position="808"/>
    </location>
</feature>
<dbReference type="PROSITE" id="PS00028">
    <property type="entry name" value="ZINC_FINGER_C2H2_1"/>
    <property type="match status" value="11"/>
</dbReference>
<dbReference type="Gene3D" id="3.30.160.60">
    <property type="entry name" value="Classic Zinc Finger"/>
    <property type="match status" value="11"/>
</dbReference>
<feature type="region of interest" description="Disordered" evidence="9">
    <location>
        <begin position="139"/>
        <end position="166"/>
    </location>
</feature>
<feature type="domain" description="C2H2-type" evidence="10">
    <location>
        <begin position="700"/>
        <end position="727"/>
    </location>
</feature>
<gene>
    <name evidence="11" type="ORF">GDO78_015435</name>
</gene>
<keyword evidence="4" id="KW-0677">Repeat</keyword>
<dbReference type="EMBL" id="WNTK01001557">
    <property type="protein sequence ID" value="KAG9467198.1"/>
    <property type="molecule type" value="Genomic_DNA"/>
</dbReference>
<dbReference type="GO" id="GO:0000978">
    <property type="term" value="F:RNA polymerase II cis-regulatory region sequence-specific DNA binding"/>
    <property type="evidence" value="ECO:0007669"/>
    <property type="project" value="TreeGrafter"/>
</dbReference>
<evidence type="ECO:0000256" key="2">
    <source>
        <dbReference type="ARBA" id="ARBA00004123"/>
    </source>
</evidence>
<evidence type="ECO:0000256" key="6">
    <source>
        <dbReference type="ARBA" id="ARBA00022833"/>
    </source>
</evidence>
<dbReference type="AlphaFoldDB" id="A0A8J6JP50"/>
<evidence type="ECO:0000256" key="7">
    <source>
        <dbReference type="ARBA" id="ARBA00023242"/>
    </source>
</evidence>
<feature type="domain" description="C2H2-type" evidence="10">
    <location>
        <begin position="588"/>
        <end position="615"/>
    </location>
</feature>
<keyword evidence="3" id="KW-0479">Metal-binding</keyword>
<dbReference type="PROSITE" id="PS50157">
    <property type="entry name" value="ZINC_FINGER_C2H2_2"/>
    <property type="match status" value="11"/>
</dbReference>
<protein>
    <recommendedName>
        <fullName evidence="10">C2H2-type domain-containing protein</fullName>
    </recommendedName>
</protein>
<dbReference type="PANTHER" id="PTHR23235">
    <property type="entry name" value="KRUEPPEL-LIKE TRANSCRIPTION FACTOR"/>
    <property type="match status" value="1"/>
</dbReference>
<proteinExistence type="predicted"/>
<feature type="region of interest" description="Disordered" evidence="9">
    <location>
        <begin position="190"/>
        <end position="217"/>
    </location>
</feature>
<dbReference type="GO" id="GO:0008270">
    <property type="term" value="F:zinc ion binding"/>
    <property type="evidence" value="ECO:0007669"/>
    <property type="project" value="UniProtKB-KW"/>
</dbReference>
<feature type="domain" description="C2H2-type" evidence="10">
    <location>
        <begin position="560"/>
        <end position="587"/>
    </location>
</feature>
<evidence type="ECO:0000256" key="1">
    <source>
        <dbReference type="ARBA" id="ARBA00003767"/>
    </source>
</evidence>
<feature type="region of interest" description="Disordered" evidence="9">
    <location>
        <begin position="238"/>
        <end position="282"/>
    </location>
</feature>
<dbReference type="Pfam" id="PF00096">
    <property type="entry name" value="zf-C2H2"/>
    <property type="match status" value="11"/>
</dbReference>
<comment type="function">
    <text evidence="1">May be involved in transcriptional regulation.</text>
</comment>
<feature type="compositionally biased region" description="Basic and acidic residues" evidence="9">
    <location>
        <begin position="1"/>
        <end position="23"/>
    </location>
</feature>
<feature type="region of interest" description="Disordered" evidence="9">
    <location>
        <begin position="300"/>
        <end position="347"/>
    </location>
</feature>
<dbReference type="FunFam" id="3.30.160.60:FF:002343">
    <property type="entry name" value="Zinc finger protein 33A"/>
    <property type="match status" value="2"/>
</dbReference>
<evidence type="ECO:0000256" key="5">
    <source>
        <dbReference type="ARBA" id="ARBA00022771"/>
    </source>
</evidence>
<keyword evidence="5 8" id="KW-0863">Zinc-finger</keyword>
<evidence type="ECO:0000256" key="4">
    <source>
        <dbReference type="ARBA" id="ARBA00022737"/>
    </source>
</evidence>
<evidence type="ECO:0000256" key="8">
    <source>
        <dbReference type="PROSITE-ProRule" id="PRU00042"/>
    </source>
</evidence>
<sequence length="808" mass="92580">MKEWEYIGENQDRYKDVMMEDQRPLMSPDGASRRNSSERYPSPLYSQECPEEDSNIPKDHQGENLLDIKIEVLDEEEIDIRADEQYGSSRRNPPERCHSPLHSQDFPKEDPNVLENHQGESLIAIKSEVIDEEKMDLKANQQYRARRRNTPKGGRSRLYSRNCPDNQGENLLDIKIEVLDEEEIDIRADQQYGFSRINPPERCPSPLHSQDCPEEDPDVLENHQGENLIAIKSEVKDEEKMDLRANQKYRARRRNTPKGGRSRLYSQNCAEEDPSIPEDNQAENLIDLKVVVIDDDETDLMPNQEDESFKRNSPERSPLPLYSQDCPEEEPNVTDGASRRNPPERCPLPLYSQRCPEEDPSVPENHQGEDVTDIKVEVVEDQIMDVQPCMSDVKKEIPVKVTAENPSKNSEENFILSLSYKVEDEDIMPQSSGENLIILNVHPGLHSTDLSYNPPNHEEPSPGHSLNFTSVGQKREEKFQCDEQFTKSSGPLSLRTIHTREKMYSCSECGTSFKKKGNLDIHQRIHTGEKPFSCSECGKCFTKKTILVMHQRIHTGDKPYPCSECGKCFAKKITLVAHQKIHTGVKPFICTECGKCFIDKSHLIRHQRTHTGEKLFSCSICGKCFTGKSNFFIHEKIHSEGKPFSCTECGKGFTDKSSLYIHERIHTEENLFSCSVCEKRFTGKSNLVKHERIHTGEKPYSCAECGRSFTEKSNLVRHERSHTGGKPFSCSKCEKCFTNKTNLVIHERSHTGEKPYTCLICGKCFTDKSYLVVHQRIHTGEKPYPCTKCKKSFTDKSHLIRHERVHTG</sequence>
<evidence type="ECO:0000313" key="11">
    <source>
        <dbReference type="EMBL" id="KAG9467196.1"/>
    </source>
</evidence>
<feature type="region of interest" description="Disordered" evidence="9">
    <location>
        <begin position="1"/>
        <end position="63"/>
    </location>
</feature>
<accession>A0A8J6JP50</accession>
<dbReference type="FunFam" id="3.30.160.60:FF:000358">
    <property type="entry name" value="zinc finger protein 24"/>
    <property type="match status" value="6"/>
</dbReference>
<comment type="subcellular location">
    <subcellularLocation>
        <location evidence="2">Nucleus</location>
    </subcellularLocation>
</comment>
<evidence type="ECO:0000313" key="12">
    <source>
        <dbReference type="Proteomes" id="UP000770717"/>
    </source>
</evidence>
<dbReference type="SUPFAM" id="SSF57667">
    <property type="entry name" value="beta-beta-alpha zinc fingers"/>
    <property type="match status" value="6"/>
</dbReference>
<feature type="compositionally biased region" description="Basic residues" evidence="9">
    <location>
        <begin position="247"/>
        <end position="256"/>
    </location>
</feature>
<dbReference type="EMBL" id="WNTK01001557">
    <property type="protein sequence ID" value="KAG9467196.1"/>
    <property type="molecule type" value="Genomic_DNA"/>
</dbReference>
<dbReference type="Proteomes" id="UP000770717">
    <property type="component" value="Unassembled WGS sequence"/>
</dbReference>
<dbReference type="SMART" id="SM00355">
    <property type="entry name" value="ZnF_C2H2"/>
    <property type="match status" value="11"/>
</dbReference>
<keyword evidence="12" id="KW-1185">Reference proteome</keyword>